<dbReference type="PROSITE" id="PS00463">
    <property type="entry name" value="ZN2_CY6_FUNGAL_1"/>
    <property type="match status" value="1"/>
</dbReference>
<evidence type="ECO:0000256" key="2">
    <source>
        <dbReference type="ARBA" id="ARBA00022723"/>
    </source>
</evidence>
<dbReference type="PROSITE" id="PS51379">
    <property type="entry name" value="4FE4S_FER_2"/>
    <property type="match status" value="1"/>
</dbReference>
<reference evidence="7" key="1">
    <citation type="submission" date="2020-05" db="EMBL/GenBank/DDBJ databases">
        <title>Mycena genomes resolve the evolution of fungal bioluminescence.</title>
        <authorList>
            <person name="Tsai I.J."/>
        </authorList>
    </citation>
    <scope>NUCLEOTIDE SEQUENCE</scope>
    <source>
        <strain evidence="7">171206Taipei</strain>
    </source>
</reference>
<dbReference type="InterPro" id="IPR017896">
    <property type="entry name" value="4Fe4S_Fe-S-bd"/>
</dbReference>
<dbReference type="Pfam" id="PF04082">
    <property type="entry name" value="Fungal_trans"/>
    <property type="match status" value="1"/>
</dbReference>
<evidence type="ECO:0000256" key="4">
    <source>
        <dbReference type="SAM" id="MobiDB-lite"/>
    </source>
</evidence>
<sequence length="784" mass="87307">MSRPSKAASLSPPQAESSKAGATRKSSCAECHRLKLRCDKEVPCASCMRRGCAAICPTGTLRSTGRGKRSVLSEVPELTAIISEMGERIRQLEKALAETHDPCEQTHLKNHPLLSHTSRQPTPTPTDQAEDGSLSVNQAGHAVYFGPIAGTEALLSIEGNTRNRSPDHERLSFSAVTESFLFRADGSSSWDTESALERLYHHLPPQPRAWALLERYFQNGCWTVMPLMQDEAVEILASVYQSHRTEPQHSLTTQQMAVVYLVFALGALVDLELPPYSPEADHYFDLACAAMSIKPFYDDVTVLTVQMLTLLASYYAHGGRRFTMDGAWSVISLASTMAQRLGMHRESFAANVGPKLAYRYRALFWETFTTEAIYGLSVGRPGTLPSNITCPFPMDEDNIAQPFCRLNRGYRQSRWRWATEVCVPIMEKFLTTTKPSYETVLNLDQKIRKHLHDAPFDNFPLEESSPSSFIQKHLVPLFTKIMLMYIHNSSFVEAMRANPEDPLLSPYAASYLAAYRSASEIIKADIKNFTTHPALFTRWWAIWKSLFNAAIIVGTVATRYPSSKIAPHAIVELFTAVDLIEKGAMSSGRAQSGLSILQRLRDKAIAVYSQFSGHNLLPPPTTTDVEATEELEIFAGYTRVVAHKVLARRQTDRRVNADEPSPTTQWNRLQLQGDADLSKLSNAGGELPWPRDFDPTIVQYFDSVDPFGNTSSGDAAMLDHEGSYEDAGFFFTPAPNAVAAAQMAFDDGNGRGWQHDNQQRADLTPIPSATVLQQMQWAQYLHNL</sequence>
<feature type="compositionally biased region" description="Polar residues" evidence="4">
    <location>
        <begin position="115"/>
        <end position="127"/>
    </location>
</feature>
<dbReference type="PANTHER" id="PTHR31001:SF56">
    <property type="entry name" value="ZN(2)-C6 FUNGAL-TYPE DOMAIN-CONTAINING PROTEIN"/>
    <property type="match status" value="1"/>
</dbReference>
<dbReference type="OrthoDB" id="424974at2759"/>
<feature type="domain" description="Zn(2)-C6 fungal-type" evidence="5">
    <location>
        <begin position="27"/>
        <end position="56"/>
    </location>
</feature>
<evidence type="ECO:0000313" key="7">
    <source>
        <dbReference type="EMBL" id="KAF7315900.1"/>
    </source>
</evidence>
<organism evidence="7 8">
    <name type="scientific">Mycena indigotica</name>
    <dbReference type="NCBI Taxonomy" id="2126181"/>
    <lineage>
        <taxon>Eukaryota</taxon>
        <taxon>Fungi</taxon>
        <taxon>Dikarya</taxon>
        <taxon>Basidiomycota</taxon>
        <taxon>Agaricomycotina</taxon>
        <taxon>Agaricomycetes</taxon>
        <taxon>Agaricomycetidae</taxon>
        <taxon>Agaricales</taxon>
        <taxon>Marasmiineae</taxon>
        <taxon>Mycenaceae</taxon>
        <taxon>Mycena</taxon>
    </lineage>
</organism>
<keyword evidence="8" id="KW-1185">Reference proteome</keyword>
<dbReference type="InterPro" id="IPR001138">
    <property type="entry name" value="Zn2Cys6_DnaBD"/>
</dbReference>
<dbReference type="InterPro" id="IPR007219">
    <property type="entry name" value="XnlR_reg_dom"/>
</dbReference>
<dbReference type="Gene3D" id="4.10.240.10">
    <property type="entry name" value="Zn(2)-C6 fungal-type DNA-binding domain"/>
    <property type="match status" value="1"/>
</dbReference>
<keyword evidence="3" id="KW-0539">Nucleus</keyword>
<feature type="region of interest" description="Disordered" evidence="4">
    <location>
        <begin position="1"/>
        <end position="22"/>
    </location>
</feature>
<dbReference type="EMBL" id="JACAZF010000001">
    <property type="protein sequence ID" value="KAF7315900.1"/>
    <property type="molecule type" value="Genomic_DNA"/>
</dbReference>
<dbReference type="CDD" id="cd00067">
    <property type="entry name" value="GAL4"/>
    <property type="match status" value="1"/>
</dbReference>
<dbReference type="GO" id="GO:0000981">
    <property type="term" value="F:DNA-binding transcription factor activity, RNA polymerase II-specific"/>
    <property type="evidence" value="ECO:0007669"/>
    <property type="project" value="InterPro"/>
</dbReference>
<protein>
    <submittedName>
        <fullName evidence="7">Zn(2)-C6 fungal-type domain-containing protein</fullName>
    </submittedName>
</protein>
<dbReference type="CDD" id="cd12148">
    <property type="entry name" value="fungal_TF_MHR"/>
    <property type="match status" value="1"/>
</dbReference>
<evidence type="ECO:0000259" key="5">
    <source>
        <dbReference type="PROSITE" id="PS50048"/>
    </source>
</evidence>
<dbReference type="Proteomes" id="UP000636479">
    <property type="component" value="Unassembled WGS sequence"/>
</dbReference>
<name>A0A8H6TEC3_9AGAR</name>
<evidence type="ECO:0000313" key="8">
    <source>
        <dbReference type="Proteomes" id="UP000636479"/>
    </source>
</evidence>
<dbReference type="PROSITE" id="PS50048">
    <property type="entry name" value="ZN2_CY6_FUNGAL_2"/>
    <property type="match status" value="1"/>
</dbReference>
<dbReference type="GO" id="GO:0003677">
    <property type="term" value="F:DNA binding"/>
    <property type="evidence" value="ECO:0007669"/>
    <property type="project" value="InterPro"/>
</dbReference>
<feature type="domain" description="4Fe-4S ferredoxin-type" evidence="6">
    <location>
        <begin position="34"/>
        <end position="66"/>
    </location>
</feature>
<evidence type="ECO:0000259" key="6">
    <source>
        <dbReference type="PROSITE" id="PS51379"/>
    </source>
</evidence>
<dbReference type="InterPro" id="IPR050613">
    <property type="entry name" value="Sec_Metabolite_Reg"/>
</dbReference>
<accession>A0A8H6TEC3</accession>
<feature type="region of interest" description="Disordered" evidence="4">
    <location>
        <begin position="107"/>
        <end position="132"/>
    </location>
</feature>
<dbReference type="InterPro" id="IPR036864">
    <property type="entry name" value="Zn2-C6_fun-type_DNA-bd_sf"/>
</dbReference>
<dbReference type="GO" id="GO:0006351">
    <property type="term" value="P:DNA-templated transcription"/>
    <property type="evidence" value="ECO:0007669"/>
    <property type="project" value="InterPro"/>
</dbReference>
<proteinExistence type="predicted"/>
<evidence type="ECO:0000256" key="1">
    <source>
        <dbReference type="ARBA" id="ARBA00004123"/>
    </source>
</evidence>
<dbReference type="GO" id="GO:0008270">
    <property type="term" value="F:zinc ion binding"/>
    <property type="evidence" value="ECO:0007669"/>
    <property type="project" value="InterPro"/>
</dbReference>
<dbReference type="PANTHER" id="PTHR31001">
    <property type="entry name" value="UNCHARACTERIZED TRANSCRIPTIONAL REGULATORY PROTEIN"/>
    <property type="match status" value="1"/>
</dbReference>
<keyword evidence="2" id="KW-0479">Metal-binding</keyword>
<comment type="caution">
    <text evidence="7">The sequence shown here is derived from an EMBL/GenBank/DDBJ whole genome shotgun (WGS) entry which is preliminary data.</text>
</comment>
<dbReference type="GeneID" id="59340529"/>
<dbReference type="GO" id="GO:0005634">
    <property type="term" value="C:nucleus"/>
    <property type="evidence" value="ECO:0007669"/>
    <property type="project" value="UniProtKB-SubCell"/>
</dbReference>
<dbReference type="AlphaFoldDB" id="A0A8H6TEC3"/>
<dbReference type="SMART" id="SM00906">
    <property type="entry name" value="Fungal_trans"/>
    <property type="match status" value="1"/>
</dbReference>
<gene>
    <name evidence="7" type="ORF">MIND_00106600</name>
</gene>
<dbReference type="RefSeq" id="XP_037225923.1">
    <property type="nucleotide sequence ID" value="XM_037358013.1"/>
</dbReference>
<comment type="subcellular location">
    <subcellularLocation>
        <location evidence="1">Nucleus</location>
    </subcellularLocation>
</comment>
<evidence type="ECO:0000256" key="3">
    <source>
        <dbReference type="ARBA" id="ARBA00023242"/>
    </source>
</evidence>